<dbReference type="InterPro" id="IPR044000">
    <property type="entry name" value="Phage_tube_2"/>
</dbReference>
<comment type="caution">
    <text evidence="1">The sequence shown here is derived from an EMBL/GenBank/DDBJ whole genome shotgun (WGS) entry which is preliminary data.</text>
</comment>
<proteinExistence type="predicted"/>
<gene>
    <name evidence="1" type="ORF">WK57_30335</name>
</gene>
<evidence type="ECO:0000313" key="2">
    <source>
        <dbReference type="Proteomes" id="UP000070119"/>
    </source>
</evidence>
<organism evidence="1 2">
    <name type="scientific">Burkholderia ubonensis</name>
    <dbReference type="NCBI Taxonomy" id="101571"/>
    <lineage>
        <taxon>Bacteria</taxon>
        <taxon>Pseudomonadati</taxon>
        <taxon>Pseudomonadota</taxon>
        <taxon>Betaproteobacteria</taxon>
        <taxon>Burkholderiales</taxon>
        <taxon>Burkholderiaceae</taxon>
        <taxon>Burkholderia</taxon>
        <taxon>Burkholderia cepacia complex</taxon>
    </lineage>
</organism>
<name>A0AA40R4Z9_9BURK</name>
<reference evidence="1 2" key="1">
    <citation type="submission" date="2015-11" db="EMBL/GenBank/DDBJ databases">
        <authorList>
            <person name="Sahl J."/>
            <person name="Wagner D."/>
            <person name="Keim P."/>
        </authorList>
    </citation>
    <scope>NUCLEOTIDE SEQUENCE [LARGE SCALE GENOMIC DNA]</scope>
    <source>
        <strain evidence="1 2">MSMB1157</strain>
    </source>
</reference>
<dbReference type="AlphaFoldDB" id="A0AA40R4Z9"/>
<accession>A0AA40R4Z9</accession>
<protein>
    <submittedName>
        <fullName evidence="1">Uncharacterized protein</fullName>
    </submittedName>
</protein>
<sequence length="404" mass="41483">MSSGIAQGVRKQLRYAKQAGLGAIAATTGGSILRRTQSTLDLNKTSYQATEIRSDYQVADFRLGTRSVAGDISGELSPGTYADLIAGVLRSPFAAGATTGAQTTIAASAVAPHFTRTAGSFLADGFKVGDVIRASGFTHASNNNTNFMLVDVEDEAMTVVQLNGPVGIATEASGGNVTLAVAGKKAIIPSSGFADTYFTFEHWFSDIAQSEVFTDCKVSQLDLSLPATGMSTIKAAVMGLNMQTGQAAYFTAPAPETTSGILAAVNGVVLSGGKPAGIVTGATLTVNGTLTTGAVVGSNVMPDVFDGTIKVSGQITAYFQDAKLRDQFVNETESSLSFAMTTSNAPNADFLAFTLPRIKVSSAKKDDGEKGLSLTIPFTALKNIAGGAGTASDATTVSFQDSLA</sequence>
<dbReference type="Pfam" id="PF18906">
    <property type="entry name" value="Phage_tube_2"/>
    <property type="match status" value="1"/>
</dbReference>
<dbReference type="Proteomes" id="UP000070119">
    <property type="component" value="Chromosome 2"/>
</dbReference>
<dbReference type="EMBL" id="LNJU01000005">
    <property type="protein sequence ID" value="KWZ53288.1"/>
    <property type="molecule type" value="Genomic_DNA"/>
</dbReference>
<dbReference type="RefSeq" id="WP_060147067.1">
    <property type="nucleotide sequence ID" value="NZ_CM003772.1"/>
</dbReference>
<evidence type="ECO:0000313" key="1">
    <source>
        <dbReference type="EMBL" id="KWZ53288.1"/>
    </source>
</evidence>